<evidence type="ECO:0000256" key="1">
    <source>
        <dbReference type="SAM" id="MobiDB-lite"/>
    </source>
</evidence>
<evidence type="ECO:0000256" key="2">
    <source>
        <dbReference type="SAM" id="Phobius"/>
    </source>
</evidence>
<accession>A0AA88S495</accession>
<keyword evidence="2" id="KW-0472">Membrane</keyword>
<protein>
    <submittedName>
        <fullName evidence="3">Uncharacterized protein</fullName>
    </submittedName>
</protein>
<feature type="region of interest" description="Disordered" evidence="1">
    <location>
        <begin position="1"/>
        <end position="28"/>
    </location>
</feature>
<gene>
    <name evidence="3" type="ORF">RJ640_029007</name>
</gene>
<reference evidence="3" key="1">
    <citation type="submission" date="2022-12" db="EMBL/GenBank/DDBJ databases">
        <title>Draft genome assemblies for two species of Escallonia (Escalloniales).</title>
        <authorList>
            <person name="Chanderbali A."/>
            <person name="Dervinis C."/>
            <person name="Anghel I."/>
            <person name="Soltis D."/>
            <person name="Soltis P."/>
            <person name="Zapata F."/>
        </authorList>
    </citation>
    <scope>NUCLEOTIDE SEQUENCE</scope>
    <source>
        <strain evidence="3">UCBG92.1500</strain>
        <tissue evidence="3">Leaf</tissue>
    </source>
</reference>
<name>A0AA88S495_9ASTE</name>
<keyword evidence="4" id="KW-1185">Reference proteome</keyword>
<comment type="caution">
    <text evidence="3">The sequence shown here is derived from an EMBL/GenBank/DDBJ whole genome shotgun (WGS) entry which is preliminary data.</text>
</comment>
<proteinExistence type="predicted"/>
<evidence type="ECO:0000313" key="4">
    <source>
        <dbReference type="Proteomes" id="UP001187471"/>
    </source>
</evidence>
<keyword evidence="2" id="KW-0812">Transmembrane</keyword>
<dbReference type="AlphaFoldDB" id="A0AA88S495"/>
<dbReference type="Proteomes" id="UP001187471">
    <property type="component" value="Unassembled WGS sequence"/>
</dbReference>
<dbReference type="EMBL" id="JAVXUO010000105">
    <property type="protein sequence ID" value="KAK2995375.1"/>
    <property type="molecule type" value="Genomic_DNA"/>
</dbReference>
<feature type="transmembrane region" description="Helical" evidence="2">
    <location>
        <begin position="34"/>
        <end position="52"/>
    </location>
</feature>
<evidence type="ECO:0000313" key="3">
    <source>
        <dbReference type="EMBL" id="KAK2995375.1"/>
    </source>
</evidence>
<organism evidence="3 4">
    <name type="scientific">Escallonia rubra</name>
    <dbReference type="NCBI Taxonomy" id="112253"/>
    <lineage>
        <taxon>Eukaryota</taxon>
        <taxon>Viridiplantae</taxon>
        <taxon>Streptophyta</taxon>
        <taxon>Embryophyta</taxon>
        <taxon>Tracheophyta</taxon>
        <taxon>Spermatophyta</taxon>
        <taxon>Magnoliopsida</taxon>
        <taxon>eudicotyledons</taxon>
        <taxon>Gunneridae</taxon>
        <taxon>Pentapetalae</taxon>
        <taxon>asterids</taxon>
        <taxon>campanulids</taxon>
        <taxon>Escalloniales</taxon>
        <taxon>Escalloniaceae</taxon>
        <taxon>Escallonia</taxon>
    </lineage>
</organism>
<feature type="transmembrane region" description="Helical" evidence="2">
    <location>
        <begin position="72"/>
        <end position="89"/>
    </location>
</feature>
<sequence length="130" mass="14720">MEVAFRRPERSHYQRARPTEVPKVRSAGERPPQLVVWGGVLVISYLGYEVMLMERQSSGGMIIGPSPRSARWPIGIAAFGLCLPFLIRIKNSGSARERRWQQQKGRGPCSCCARPPLSQWGSRFGIYYKI</sequence>
<keyword evidence="2" id="KW-1133">Transmembrane helix</keyword>